<reference evidence="1" key="1">
    <citation type="journal article" date="2012" name="Nature">
        <title>The tomato genome sequence provides insights into fleshy fruit evolution.</title>
        <authorList>
            <consortium name="Tomato Genome Consortium"/>
        </authorList>
    </citation>
    <scope>NUCLEOTIDE SEQUENCE [LARGE SCALE GENOMIC DNA]</scope>
    <source>
        <strain evidence="1">cv. Heinz 1706</strain>
    </source>
</reference>
<protein>
    <submittedName>
        <fullName evidence="1">Uncharacterized protein</fullName>
    </submittedName>
</protein>
<sequence length="116" mass="13672">MLSFYLRLREHPSNEKLLRIVLDIFLQFTFRFLPTQEDDRVLVQSNFQLFFKFTRFISPRILVYAYITTSLSPVVNKIRLPLLQLGNIPIPNIRTPNVINNNKVLRPVSLHSLCET</sequence>
<proteinExistence type="predicted"/>
<evidence type="ECO:0000313" key="1">
    <source>
        <dbReference type="EnsemblPlants" id="Solyc02g032620.1.1"/>
    </source>
</evidence>
<dbReference type="Proteomes" id="UP000004994">
    <property type="component" value="Chromosome 2"/>
</dbReference>
<dbReference type="EnsemblPlants" id="Solyc02g032620.1.1">
    <property type="protein sequence ID" value="Solyc02g032620.1.1"/>
    <property type="gene ID" value="Solyc02g032620.1"/>
</dbReference>
<organism evidence="1">
    <name type="scientific">Solanum lycopersicum</name>
    <name type="common">Tomato</name>
    <name type="synonym">Lycopersicon esculentum</name>
    <dbReference type="NCBI Taxonomy" id="4081"/>
    <lineage>
        <taxon>Eukaryota</taxon>
        <taxon>Viridiplantae</taxon>
        <taxon>Streptophyta</taxon>
        <taxon>Embryophyta</taxon>
        <taxon>Tracheophyta</taxon>
        <taxon>Spermatophyta</taxon>
        <taxon>Magnoliopsida</taxon>
        <taxon>eudicotyledons</taxon>
        <taxon>Gunneridae</taxon>
        <taxon>Pentapetalae</taxon>
        <taxon>asterids</taxon>
        <taxon>lamiids</taxon>
        <taxon>Solanales</taxon>
        <taxon>Solanaceae</taxon>
        <taxon>Solanoideae</taxon>
        <taxon>Solaneae</taxon>
        <taxon>Solanum</taxon>
        <taxon>Solanum subgen. Lycopersicon</taxon>
    </lineage>
</organism>
<accession>K4B5K6</accession>
<dbReference type="HOGENOM" id="CLU_2101181_0_0_1"/>
<dbReference type="AlphaFoldDB" id="K4B5K6"/>
<dbReference type="PaxDb" id="4081-Solyc02g032620.1.1"/>
<reference evidence="1" key="2">
    <citation type="submission" date="2015-06" db="UniProtKB">
        <authorList>
            <consortium name="EnsemblPlants"/>
        </authorList>
    </citation>
    <scope>IDENTIFICATION</scope>
    <source>
        <strain evidence="1">cv. Heinz 1706</strain>
    </source>
</reference>
<name>K4B5K6_SOLLC</name>
<dbReference type="Gramene" id="Solyc02g032620.1.1">
    <property type="protein sequence ID" value="Solyc02g032620.1.1"/>
    <property type="gene ID" value="Solyc02g032620.1"/>
</dbReference>
<dbReference type="InParanoid" id="K4B5K6"/>
<keyword evidence="2" id="KW-1185">Reference proteome</keyword>
<evidence type="ECO:0000313" key="2">
    <source>
        <dbReference type="Proteomes" id="UP000004994"/>
    </source>
</evidence>